<dbReference type="RefSeq" id="WP_188820273.1">
    <property type="nucleotide sequence ID" value="NZ_BMHH01000001.1"/>
</dbReference>
<feature type="compositionally biased region" description="Low complexity" evidence="1">
    <location>
        <begin position="45"/>
        <end position="58"/>
    </location>
</feature>
<keyword evidence="4" id="KW-1185">Reference proteome</keyword>
<sequence>MATGKKPERPDRGPLARGGKPSPLSEGLDERRRRLEAELAKKGTRTGPGSSGGRSETSAGVAEAMKLSSEFIAGILVGAALGWLIDRFAGTSPWGLIIFLFLGFAAGVLNILRTTGRVASSGIQPGRAQGDDKKAPPGGG</sequence>
<feature type="compositionally biased region" description="Basic and acidic residues" evidence="1">
    <location>
        <begin position="1"/>
        <end position="14"/>
    </location>
</feature>
<organism evidence="3 4">
    <name type="scientific">Brucella endophytica</name>
    <dbReference type="NCBI Taxonomy" id="1963359"/>
    <lineage>
        <taxon>Bacteria</taxon>
        <taxon>Pseudomonadati</taxon>
        <taxon>Pseudomonadota</taxon>
        <taxon>Alphaproteobacteria</taxon>
        <taxon>Hyphomicrobiales</taxon>
        <taxon>Brucellaceae</taxon>
        <taxon>Brucella/Ochrobactrum group</taxon>
        <taxon>Brucella</taxon>
    </lineage>
</organism>
<feature type="region of interest" description="Disordered" evidence="1">
    <location>
        <begin position="121"/>
        <end position="140"/>
    </location>
</feature>
<keyword evidence="2" id="KW-1133">Transmembrane helix</keyword>
<accession>A0A916RYS7</accession>
<evidence type="ECO:0000256" key="2">
    <source>
        <dbReference type="SAM" id="Phobius"/>
    </source>
</evidence>
<dbReference type="Pfam" id="PF09527">
    <property type="entry name" value="ATPase_gene1"/>
    <property type="match status" value="1"/>
</dbReference>
<dbReference type="EMBL" id="BMHH01000001">
    <property type="protein sequence ID" value="GGA77140.1"/>
    <property type="molecule type" value="Genomic_DNA"/>
</dbReference>
<name>A0A916RYS7_9HYPH</name>
<gene>
    <name evidence="3" type="ORF">GCM10011491_00400</name>
</gene>
<evidence type="ECO:0000313" key="3">
    <source>
        <dbReference type="EMBL" id="GGA77140.1"/>
    </source>
</evidence>
<feature type="transmembrane region" description="Helical" evidence="2">
    <location>
        <begin position="67"/>
        <end position="85"/>
    </location>
</feature>
<feature type="transmembrane region" description="Helical" evidence="2">
    <location>
        <begin position="91"/>
        <end position="112"/>
    </location>
</feature>
<evidence type="ECO:0000313" key="4">
    <source>
        <dbReference type="Proteomes" id="UP000646478"/>
    </source>
</evidence>
<dbReference type="AlphaFoldDB" id="A0A916RYS7"/>
<dbReference type="Proteomes" id="UP000646478">
    <property type="component" value="Unassembled WGS sequence"/>
</dbReference>
<protein>
    <submittedName>
        <fullName evidence="3">ATP synthase protein I</fullName>
    </submittedName>
</protein>
<reference evidence="3" key="2">
    <citation type="submission" date="2020-09" db="EMBL/GenBank/DDBJ databases">
        <authorList>
            <person name="Sun Q."/>
            <person name="Zhou Y."/>
        </authorList>
    </citation>
    <scope>NUCLEOTIDE SEQUENCE</scope>
    <source>
        <strain evidence="3">CGMCC 1.15082</strain>
    </source>
</reference>
<proteinExistence type="predicted"/>
<evidence type="ECO:0000256" key="1">
    <source>
        <dbReference type="SAM" id="MobiDB-lite"/>
    </source>
</evidence>
<keyword evidence="2" id="KW-0812">Transmembrane</keyword>
<comment type="caution">
    <text evidence="3">The sequence shown here is derived from an EMBL/GenBank/DDBJ whole genome shotgun (WGS) entry which is preliminary data.</text>
</comment>
<dbReference type="InterPro" id="IPR032820">
    <property type="entry name" value="ATPase_put"/>
</dbReference>
<feature type="region of interest" description="Disordered" evidence="1">
    <location>
        <begin position="1"/>
        <end position="60"/>
    </location>
</feature>
<reference evidence="3" key="1">
    <citation type="journal article" date="2014" name="Int. J. Syst. Evol. Microbiol.">
        <title>Complete genome sequence of Corynebacterium casei LMG S-19264T (=DSM 44701T), isolated from a smear-ripened cheese.</title>
        <authorList>
            <consortium name="US DOE Joint Genome Institute (JGI-PGF)"/>
            <person name="Walter F."/>
            <person name="Albersmeier A."/>
            <person name="Kalinowski J."/>
            <person name="Ruckert C."/>
        </authorList>
    </citation>
    <scope>NUCLEOTIDE SEQUENCE</scope>
    <source>
        <strain evidence="3">CGMCC 1.15082</strain>
    </source>
</reference>
<feature type="compositionally biased region" description="Basic and acidic residues" evidence="1">
    <location>
        <begin position="28"/>
        <end position="41"/>
    </location>
</feature>
<keyword evidence="2" id="KW-0472">Membrane</keyword>
<feature type="compositionally biased region" description="Basic and acidic residues" evidence="1">
    <location>
        <begin position="129"/>
        <end position="140"/>
    </location>
</feature>